<proteinExistence type="inferred from homology"/>
<dbReference type="InterPro" id="IPR016181">
    <property type="entry name" value="Acyl_CoA_acyltransferase"/>
</dbReference>
<organism evidence="5 6">
    <name type="scientific">Vibrio nigripulchritudo SOn1</name>
    <dbReference type="NCBI Taxonomy" id="1238450"/>
    <lineage>
        <taxon>Bacteria</taxon>
        <taxon>Pseudomonadati</taxon>
        <taxon>Pseudomonadota</taxon>
        <taxon>Gammaproteobacteria</taxon>
        <taxon>Vibrionales</taxon>
        <taxon>Vibrionaceae</taxon>
        <taxon>Vibrio</taxon>
    </lineage>
</organism>
<dbReference type="PROSITE" id="PS51186">
    <property type="entry name" value="GNAT"/>
    <property type="match status" value="1"/>
</dbReference>
<protein>
    <submittedName>
        <fullName evidence="5">Acyl-CoA N-acyltransferase</fullName>
    </submittedName>
</protein>
<sequence length="183" mass="21200">MQVSPLKQFSNHNVKKQTAKTDVIPQPNTIQLAPIHLKHAPLILKRISKNICQALNCLPINSIESAQNYILENSGKPHTRQGVFHSEFGLIGCAGYYLHTDQRQPHAFIYYWISAPYQRKGFASLAIEQLIPQLKQQGITQLYADVFDNNYASQNLLQSFGFRRQEKPARFEPRMIFRFERRM</sequence>
<dbReference type="InterPro" id="IPR051531">
    <property type="entry name" value="N-acetyltransferase"/>
</dbReference>
<dbReference type="RefSeq" id="WP_022611514.1">
    <property type="nucleotide sequence ID" value="NZ_LK391965.1"/>
</dbReference>
<comment type="similarity">
    <text evidence="3">Belongs to the acetyltransferase family. RimJ subfamily.</text>
</comment>
<feature type="domain" description="N-acetyltransferase" evidence="4">
    <location>
        <begin position="35"/>
        <end position="180"/>
    </location>
</feature>
<dbReference type="GO" id="GO:0016747">
    <property type="term" value="F:acyltransferase activity, transferring groups other than amino-acyl groups"/>
    <property type="evidence" value="ECO:0007669"/>
    <property type="project" value="InterPro"/>
</dbReference>
<dbReference type="EMBL" id="CAOF01000085">
    <property type="protein sequence ID" value="CCO46351.1"/>
    <property type="molecule type" value="Genomic_DNA"/>
</dbReference>
<name>A0AAV2VNS6_9VIBR</name>
<evidence type="ECO:0000259" key="4">
    <source>
        <dbReference type="PROSITE" id="PS51186"/>
    </source>
</evidence>
<dbReference type="InterPro" id="IPR000182">
    <property type="entry name" value="GNAT_dom"/>
</dbReference>
<dbReference type="Gene3D" id="3.40.630.30">
    <property type="match status" value="1"/>
</dbReference>
<evidence type="ECO:0000313" key="5">
    <source>
        <dbReference type="EMBL" id="CCO46351.1"/>
    </source>
</evidence>
<dbReference type="SUPFAM" id="SSF55729">
    <property type="entry name" value="Acyl-CoA N-acyltransferases (Nat)"/>
    <property type="match status" value="1"/>
</dbReference>
<gene>
    <name evidence="5" type="ORF">VIBNISOn1_1750023</name>
</gene>
<dbReference type="PANTHER" id="PTHR43792">
    <property type="entry name" value="GNAT FAMILY, PUTATIVE (AFU_ORTHOLOGUE AFUA_3G00765)-RELATED-RELATED"/>
    <property type="match status" value="1"/>
</dbReference>
<evidence type="ECO:0000256" key="1">
    <source>
        <dbReference type="ARBA" id="ARBA00022679"/>
    </source>
</evidence>
<evidence type="ECO:0000313" key="6">
    <source>
        <dbReference type="Proteomes" id="UP000018211"/>
    </source>
</evidence>
<dbReference type="AlphaFoldDB" id="A0AAV2VNS6"/>
<evidence type="ECO:0000256" key="3">
    <source>
        <dbReference type="ARBA" id="ARBA00038502"/>
    </source>
</evidence>
<keyword evidence="1" id="KW-0808">Transferase</keyword>
<dbReference type="Proteomes" id="UP000018211">
    <property type="component" value="Unassembled WGS sequence"/>
</dbReference>
<keyword evidence="2" id="KW-0012">Acyltransferase</keyword>
<accession>A0AAV2VNS6</accession>
<dbReference type="Pfam" id="PF00583">
    <property type="entry name" value="Acetyltransf_1"/>
    <property type="match status" value="1"/>
</dbReference>
<comment type="caution">
    <text evidence="5">The sequence shown here is derived from an EMBL/GenBank/DDBJ whole genome shotgun (WGS) entry which is preliminary data.</text>
</comment>
<evidence type="ECO:0000256" key="2">
    <source>
        <dbReference type="ARBA" id="ARBA00023315"/>
    </source>
</evidence>
<reference evidence="5 6" key="1">
    <citation type="journal article" date="2013" name="ISME J.">
        <title>Comparative genomics of pathogenic lineages of Vibrio nigripulchritudo identifies virulence-associated traits.</title>
        <authorList>
            <person name="Goudenege D."/>
            <person name="Labreuche Y."/>
            <person name="Krin E."/>
            <person name="Ansquer D."/>
            <person name="Mangenot S."/>
            <person name="Calteau A."/>
            <person name="Medigue C."/>
            <person name="Mazel D."/>
            <person name="Polz M.F."/>
            <person name="Le Roux F."/>
        </authorList>
    </citation>
    <scope>NUCLEOTIDE SEQUENCE [LARGE SCALE GENOMIC DNA]</scope>
    <source>
        <strain evidence="5 6">SOn1</strain>
    </source>
</reference>
<dbReference type="PANTHER" id="PTHR43792:SF8">
    <property type="entry name" value="[RIBOSOMAL PROTEIN US5]-ALANINE N-ACETYLTRANSFERASE"/>
    <property type="match status" value="1"/>
</dbReference>